<comment type="caution">
    <text evidence="1">The sequence shown here is derived from an EMBL/GenBank/DDBJ whole genome shotgun (WGS) entry which is preliminary data.</text>
</comment>
<evidence type="ECO:0000313" key="1">
    <source>
        <dbReference type="EMBL" id="ORX00404.1"/>
    </source>
</evidence>
<accession>A0A1X2EFR9</accession>
<dbReference type="EMBL" id="LQPW01000104">
    <property type="protein sequence ID" value="ORX00404.1"/>
    <property type="molecule type" value="Genomic_DNA"/>
</dbReference>
<sequence>MVALALGRVVSTVPVGAATGRGSNGVRAGSGAAGLIGAGMSGTPPQVGLMWTLRYPPPSGTRMSSAGILVEPAASRLPTIVPSGNCLISPGNFP</sequence>
<name>A0A1X2EFR9_MYCSZ</name>
<organism evidence="1 2">
    <name type="scientific">Mycobacterium szulgai</name>
    <dbReference type="NCBI Taxonomy" id="1787"/>
    <lineage>
        <taxon>Bacteria</taxon>
        <taxon>Bacillati</taxon>
        <taxon>Actinomycetota</taxon>
        <taxon>Actinomycetes</taxon>
        <taxon>Mycobacteriales</taxon>
        <taxon>Mycobacteriaceae</taxon>
        <taxon>Mycobacterium</taxon>
    </lineage>
</organism>
<proteinExistence type="predicted"/>
<evidence type="ECO:0000313" key="2">
    <source>
        <dbReference type="Proteomes" id="UP000193317"/>
    </source>
</evidence>
<reference evidence="1 2" key="1">
    <citation type="submission" date="2016-01" db="EMBL/GenBank/DDBJ databases">
        <title>The new phylogeny of the genus Mycobacterium.</title>
        <authorList>
            <person name="Tarcisio F."/>
            <person name="Conor M."/>
            <person name="Antonella G."/>
            <person name="Elisabetta G."/>
            <person name="Giulia F.S."/>
            <person name="Sara T."/>
            <person name="Anna F."/>
            <person name="Clotilde B."/>
            <person name="Roberto B."/>
            <person name="Veronica D.S."/>
            <person name="Fabio R."/>
            <person name="Monica P."/>
            <person name="Olivier J."/>
            <person name="Enrico T."/>
            <person name="Nicola S."/>
        </authorList>
    </citation>
    <scope>NUCLEOTIDE SEQUENCE [LARGE SCALE GENOMIC DNA]</scope>
    <source>
        <strain evidence="1 2">DSM 44166</strain>
    </source>
</reference>
<dbReference type="AlphaFoldDB" id="A0A1X2EFR9"/>
<dbReference type="Proteomes" id="UP000193317">
    <property type="component" value="Unassembled WGS sequence"/>
</dbReference>
<protein>
    <submittedName>
        <fullName evidence="1">Uncharacterized protein</fullName>
    </submittedName>
</protein>
<gene>
    <name evidence="1" type="ORF">AWC27_01925</name>
</gene>
<keyword evidence="2" id="KW-1185">Reference proteome</keyword>